<dbReference type="Proteomes" id="UP000030763">
    <property type="component" value="Unassembled WGS sequence"/>
</dbReference>
<reference evidence="2" key="1">
    <citation type="submission" date="2013-10" db="EMBL/GenBank/DDBJ databases">
        <title>Genomic analysis of the causative agents of coccidiosis in chickens.</title>
        <authorList>
            <person name="Reid A.J."/>
            <person name="Blake D."/>
            <person name="Billington K."/>
            <person name="Browne H."/>
            <person name="Dunn M."/>
            <person name="Hung S."/>
            <person name="Kawahara F."/>
            <person name="Miranda-Saavedra D."/>
            <person name="Mourier T."/>
            <person name="Nagra H."/>
            <person name="Otto T.D."/>
            <person name="Rawlings N."/>
            <person name="Sanchez A."/>
            <person name="Sanders M."/>
            <person name="Subramaniam C."/>
            <person name="Tay Y."/>
            <person name="Dear P."/>
            <person name="Doerig C."/>
            <person name="Gruber A."/>
            <person name="Parkinson J."/>
            <person name="Shirley M."/>
            <person name="Wan K.L."/>
            <person name="Berriman M."/>
            <person name="Tomley F."/>
            <person name="Pain A."/>
        </authorList>
    </citation>
    <scope>NUCLEOTIDE SEQUENCE [LARGE SCALE GENOMIC DNA]</scope>
    <source>
        <strain evidence="2">Weybridge</strain>
    </source>
</reference>
<evidence type="ECO:0000313" key="3">
    <source>
        <dbReference type="Proteomes" id="UP000030763"/>
    </source>
</evidence>
<dbReference type="EMBL" id="HG719296">
    <property type="protein sequence ID" value="CDJ57488.1"/>
    <property type="molecule type" value="Genomic_DNA"/>
</dbReference>
<dbReference type="OMA" id="MTIPPHE"/>
<name>U6M335_EIMMA</name>
<dbReference type="AlphaFoldDB" id="U6M335"/>
<proteinExistence type="predicted"/>
<keyword evidence="1" id="KW-0175">Coiled coil</keyword>
<gene>
    <name evidence="2" type="ORF">EMWEY_00009130</name>
</gene>
<protein>
    <submittedName>
        <fullName evidence="2">Uncharacterized protein</fullName>
    </submittedName>
</protein>
<organism evidence="2 3">
    <name type="scientific">Eimeria maxima</name>
    <name type="common">Coccidian parasite</name>
    <dbReference type="NCBI Taxonomy" id="5804"/>
    <lineage>
        <taxon>Eukaryota</taxon>
        <taxon>Sar</taxon>
        <taxon>Alveolata</taxon>
        <taxon>Apicomplexa</taxon>
        <taxon>Conoidasida</taxon>
        <taxon>Coccidia</taxon>
        <taxon>Eucoccidiorida</taxon>
        <taxon>Eimeriorina</taxon>
        <taxon>Eimeriidae</taxon>
        <taxon>Eimeria</taxon>
    </lineage>
</organism>
<dbReference type="GeneID" id="25334899"/>
<dbReference type="VEuPathDB" id="ToxoDB:EMWEY_00009130"/>
<accession>U6M335</accession>
<evidence type="ECO:0000256" key="1">
    <source>
        <dbReference type="SAM" id="Coils"/>
    </source>
</evidence>
<dbReference type="RefSeq" id="XP_013334136.1">
    <property type="nucleotide sequence ID" value="XM_013478682.1"/>
</dbReference>
<evidence type="ECO:0000313" key="2">
    <source>
        <dbReference type="EMBL" id="CDJ57488.1"/>
    </source>
</evidence>
<keyword evidence="3" id="KW-1185">Reference proteome</keyword>
<feature type="coiled-coil region" evidence="1">
    <location>
        <begin position="44"/>
        <end position="93"/>
    </location>
</feature>
<sequence length="121" mass="13868">MTIPPHEERERTLANKLVDAEKEVKKQLSLKTQLLSGQVNPKDMQAIEKELQQEHEQLMLERRQEIAALKEKVHRLDTLVTELQQQQQQQQQQGLLSSFFSCTCGGSNEDSTTEQAITAPR</sequence>
<reference evidence="2" key="2">
    <citation type="submission" date="2013-10" db="EMBL/GenBank/DDBJ databases">
        <authorList>
            <person name="Aslett M."/>
        </authorList>
    </citation>
    <scope>NUCLEOTIDE SEQUENCE [LARGE SCALE GENOMIC DNA]</scope>
    <source>
        <strain evidence="2">Weybridge</strain>
    </source>
</reference>